<dbReference type="AlphaFoldDB" id="A0AAD4YJG6"/>
<comment type="caution">
    <text evidence="1">The sequence shown here is derived from an EMBL/GenBank/DDBJ whole genome shotgun (WGS) entry which is preliminary data.</text>
</comment>
<proteinExistence type="predicted"/>
<accession>A0AAD4YJG6</accession>
<name>A0AAD4YJG6_PRUDU</name>
<sequence>MGNQNRLLLATKRRKNPSTFSLDQCLSLKGYAAREFAKQGLKPGELAVISKEAKTWLGFFFFIIGSFKWKKICSKSRGTLEKICPGP</sequence>
<gene>
    <name evidence="1" type="ORF">L3X38_000331</name>
</gene>
<evidence type="ECO:0000313" key="2">
    <source>
        <dbReference type="Proteomes" id="UP001054821"/>
    </source>
</evidence>
<reference evidence="1 2" key="1">
    <citation type="journal article" date="2022" name="G3 (Bethesda)">
        <title>Whole-genome sequence and methylome profiling of the almond [Prunus dulcis (Mill.) D.A. Webb] cultivar 'Nonpareil'.</title>
        <authorList>
            <person name="D'Amico-Willman K.M."/>
            <person name="Ouma W.Z."/>
            <person name="Meulia T."/>
            <person name="Sideli G.M."/>
            <person name="Gradziel T.M."/>
            <person name="Fresnedo-Ramirez J."/>
        </authorList>
    </citation>
    <scope>NUCLEOTIDE SEQUENCE [LARGE SCALE GENOMIC DNA]</scope>
    <source>
        <strain evidence="1">Clone GOH B32 T37-40</strain>
    </source>
</reference>
<organism evidence="1 2">
    <name type="scientific">Prunus dulcis</name>
    <name type="common">Almond</name>
    <name type="synonym">Amygdalus dulcis</name>
    <dbReference type="NCBI Taxonomy" id="3755"/>
    <lineage>
        <taxon>Eukaryota</taxon>
        <taxon>Viridiplantae</taxon>
        <taxon>Streptophyta</taxon>
        <taxon>Embryophyta</taxon>
        <taxon>Tracheophyta</taxon>
        <taxon>Spermatophyta</taxon>
        <taxon>Magnoliopsida</taxon>
        <taxon>eudicotyledons</taxon>
        <taxon>Gunneridae</taxon>
        <taxon>Pentapetalae</taxon>
        <taxon>rosids</taxon>
        <taxon>fabids</taxon>
        <taxon>Rosales</taxon>
        <taxon>Rosaceae</taxon>
        <taxon>Amygdaloideae</taxon>
        <taxon>Amygdaleae</taxon>
        <taxon>Prunus</taxon>
    </lineage>
</organism>
<evidence type="ECO:0000313" key="1">
    <source>
        <dbReference type="EMBL" id="KAI5311395.1"/>
    </source>
</evidence>
<dbReference type="Proteomes" id="UP001054821">
    <property type="component" value="Unassembled WGS sequence"/>
</dbReference>
<dbReference type="EMBL" id="JAJFAZ020000014">
    <property type="protein sequence ID" value="KAI5311395.1"/>
    <property type="molecule type" value="Genomic_DNA"/>
</dbReference>
<keyword evidence="2" id="KW-1185">Reference proteome</keyword>
<protein>
    <submittedName>
        <fullName evidence="1">Uncharacterized protein</fullName>
    </submittedName>
</protein>